<gene>
    <name evidence="8" type="ORF">GCM10009830_19080</name>
</gene>
<evidence type="ECO:0000256" key="3">
    <source>
        <dbReference type="ARBA" id="ARBA00022777"/>
    </source>
</evidence>
<keyword evidence="3" id="KW-0418">Kinase</keyword>
<dbReference type="Gene3D" id="1.10.510.10">
    <property type="entry name" value="Transferase(Phosphotransferase) domain 1"/>
    <property type="match status" value="1"/>
</dbReference>
<keyword evidence="1" id="KW-0808">Transferase</keyword>
<dbReference type="PROSITE" id="PS00107">
    <property type="entry name" value="PROTEIN_KINASE_ATP"/>
    <property type="match status" value="1"/>
</dbReference>
<keyword evidence="2 5" id="KW-0547">Nucleotide-binding</keyword>
<evidence type="ECO:0000256" key="2">
    <source>
        <dbReference type="ARBA" id="ARBA00022741"/>
    </source>
</evidence>
<dbReference type="InterPro" id="IPR008271">
    <property type="entry name" value="Ser/Thr_kinase_AS"/>
</dbReference>
<dbReference type="EMBL" id="BAAAQF010000005">
    <property type="protein sequence ID" value="GAA1673010.1"/>
    <property type="molecule type" value="Genomic_DNA"/>
</dbReference>
<dbReference type="PROSITE" id="PS50011">
    <property type="entry name" value="PROTEIN_KINASE_DOM"/>
    <property type="match status" value="1"/>
</dbReference>
<feature type="region of interest" description="Disordered" evidence="6">
    <location>
        <begin position="296"/>
        <end position="366"/>
    </location>
</feature>
<dbReference type="PANTHER" id="PTHR43289:SF34">
    <property type="entry name" value="SERINE_THREONINE-PROTEIN KINASE YBDM-RELATED"/>
    <property type="match status" value="1"/>
</dbReference>
<dbReference type="PROSITE" id="PS00108">
    <property type="entry name" value="PROTEIN_KINASE_ST"/>
    <property type="match status" value="1"/>
</dbReference>
<evidence type="ECO:0000256" key="6">
    <source>
        <dbReference type="SAM" id="MobiDB-lite"/>
    </source>
</evidence>
<evidence type="ECO:0000313" key="8">
    <source>
        <dbReference type="EMBL" id="GAA1673010.1"/>
    </source>
</evidence>
<keyword evidence="4 5" id="KW-0067">ATP-binding</keyword>
<protein>
    <recommendedName>
        <fullName evidence="7">Protein kinase domain-containing protein</fullName>
    </recommendedName>
</protein>
<dbReference type="Gene3D" id="3.30.200.20">
    <property type="entry name" value="Phosphorylase Kinase, domain 1"/>
    <property type="match status" value="1"/>
</dbReference>
<evidence type="ECO:0000256" key="4">
    <source>
        <dbReference type="ARBA" id="ARBA00022840"/>
    </source>
</evidence>
<reference evidence="8 9" key="1">
    <citation type="journal article" date="2019" name="Int. J. Syst. Evol. Microbiol.">
        <title>The Global Catalogue of Microorganisms (GCM) 10K type strain sequencing project: providing services to taxonomists for standard genome sequencing and annotation.</title>
        <authorList>
            <consortium name="The Broad Institute Genomics Platform"/>
            <consortium name="The Broad Institute Genome Sequencing Center for Infectious Disease"/>
            <person name="Wu L."/>
            <person name="Ma J."/>
        </authorList>
    </citation>
    <scope>NUCLEOTIDE SEQUENCE [LARGE SCALE GENOMIC DNA]</scope>
    <source>
        <strain evidence="8 9">JCM 16001</strain>
    </source>
</reference>
<comment type="caution">
    <text evidence="8">The sequence shown here is derived from an EMBL/GenBank/DDBJ whole genome shotgun (WGS) entry which is preliminary data.</text>
</comment>
<keyword evidence="9" id="KW-1185">Reference proteome</keyword>
<feature type="domain" description="Protein kinase" evidence="7">
    <location>
        <begin position="15"/>
        <end position="274"/>
    </location>
</feature>
<sequence>MQPLSPTDPDRIGPYRVFAELGRGAMGRVLLGAGPDGRLVAVKVIREWLVEDAEFTARFREEVRRSRQVSGLYTAAVLDAGPEDRVPWLASEFLRGPTLDLAVKAAGPLPEAAAIRLAAGLAAALESVHAAGVIHRDLKPGNVILEASGPRVIDFGIARAAEGSDLTRTGALIGTPGFMSPEQTRSQPLTAASDVFSLGSVLVMACTGTGPFTGASTLDTMNNVVRAAPDLAGVPDRVRGLAARCLAPEPGDRPTPAELLALIGQVAPSARPWPDAVGALADEQQREIARLLDGDEAGRTLVDTGPTMVTDPNRPAWVVTPASGDGEPAGGASPVPSPVPVPTPPPRSSTPPSPPRLPSPLPPHVPAPTGAAKTALGAGAAALVVCAAVAGLIWYGADRDDEYAPSVSETEYVEDCLDAGYDEEACEESWTNDVSSTWTGELHSDDSYGETYEEETYEEETDEATSSEPSQADVYIEECQWDGHSESECEASWTSDPSYTWTGELYGSSDRSVYIDECTDDGHSESECETSWTSDTSYTWTGVLYGTSEKDVYIDECTGDGHSESDCESSWYADPSYTWTGELF</sequence>
<evidence type="ECO:0000256" key="5">
    <source>
        <dbReference type="PROSITE-ProRule" id="PRU10141"/>
    </source>
</evidence>
<feature type="binding site" evidence="5">
    <location>
        <position position="43"/>
    </location>
    <ligand>
        <name>ATP</name>
        <dbReference type="ChEBI" id="CHEBI:30616"/>
    </ligand>
</feature>
<dbReference type="SMART" id="SM00220">
    <property type="entry name" value="S_TKc"/>
    <property type="match status" value="1"/>
</dbReference>
<accession>A0ABN2GLE8</accession>
<dbReference type="InterPro" id="IPR017441">
    <property type="entry name" value="Protein_kinase_ATP_BS"/>
</dbReference>
<dbReference type="RefSeq" id="WP_344484998.1">
    <property type="nucleotide sequence ID" value="NZ_BAAAQF010000005.1"/>
</dbReference>
<proteinExistence type="predicted"/>
<evidence type="ECO:0000259" key="7">
    <source>
        <dbReference type="PROSITE" id="PS50011"/>
    </source>
</evidence>
<dbReference type="SUPFAM" id="SSF56112">
    <property type="entry name" value="Protein kinase-like (PK-like)"/>
    <property type="match status" value="1"/>
</dbReference>
<dbReference type="InterPro" id="IPR000719">
    <property type="entry name" value="Prot_kinase_dom"/>
</dbReference>
<dbReference type="InterPro" id="IPR011009">
    <property type="entry name" value="Kinase-like_dom_sf"/>
</dbReference>
<name>A0ABN2GLE8_9ACTN</name>
<organism evidence="8 9">
    <name type="scientific">Glycomyces endophyticus</name>
    <dbReference type="NCBI Taxonomy" id="480996"/>
    <lineage>
        <taxon>Bacteria</taxon>
        <taxon>Bacillati</taxon>
        <taxon>Actinomycetota</taxon>
        <taxon>Actinomycetes</taxon>
        <taxon>Glycomycetales</taxon>
        <taxon>Glycomycetaceae</taxon>
        <taxon>Glycomyces</taxon>
    </lineage>
</organism>
<feature type="compositionally biased region" description="Pro residues" evidence="6">
    <location>
        <begin position="335"/>
        <end position="366"/>
    </location>
</feature>
<evidence type="ECO:0000256" key="1">
    <source>
        <dbReference type="ARBA" id="ARBA00022679"/>
    </source>
</evidence>
<dbReference type="Pfam" id="PF00069">
    <property type="entry name" value="Pkinase"/>
    <property type="match status" value="1"/>
</dbReference>
<evidence type="ECO:0000313" key="9">
    <source>
        <dbReference type="Proteomes" id="UP001499851"/>
    </source>
</evidence>
<dbReference type="Proteomes" id="UP001499851">
    <property type="component" value="Unassembled WGS sequence"/>
</dbReference>
<dbReference type="PANTHER" id="PTHR43289">
    <property type="entry name" value="MITOGEN-ACTIVATED PROTEIN KINASE KINASE KINASE 20-RELATED"/>
    <property type="match status" value="1"/>
</dbReference>
<dbReference type="CDD" id="cd14014">
    <property type="entry name" value="STKc_PknB_like"/>
    <property type="match status" value="1"/>
</dbReference>